<feature type="chain" id="PRO_5039619974" evidence="2">
    <location>
        <begin position="23"/>
        <end position="339"/>
    </location>
</feature>
<dbReference type="PANTHER" id="PTHR47245:SF2">
    <property type="entry name" value="PEPTIDYL-PROLYL CIS-TRANS ISOMERASE HP_0175-RELATED"/>
    <property type="match status" value="1"/>
</dbReference>
<dbReference type="InterPro" id="IPR000297">
    <property type="entry name" value="PPIase_PpiC"/>
</dbReference>
<dbReference type="SUPFAM" id="SSF54534">
    <property type="entry name" value="FKBP-like"/>
    <property type="match status" value="1"/>
</dbReference>
<dbReference type="InterPro" id="IPR050245">
    <property type="entry name" value="PrsA_foldase"/>
</dbReference>
<accession>A0A6N2T9V2</accession>
<keyword evidence="1 4" id="KW-0413">Isomerase</keyword>
<keyword evidence="2" id="KW-0732">Signal</keyword>
<dbReference type="InterPro" id="IPR027304">
    <property type="entry name" value="Trigger_fact/SurA_dom_sf"/>
</dbReference>
<evidence type="ECO:0000256" key="2">
    <source>
        <dbReference type="SAM" id="SignalP"/>
    </source>
</evidence>
<dbReference type="Pfam" id="PF13616">
    <property type="entry name" value="Rotamase_3"/>
    <property type="match status" value="1"/>
</dbReference>
<dbReference type="PROSITE" id="PS50198">
    <property type="entry name" value="PPIC_PPIASE_2"/>
    <property type="match status" value="1"/>
</dbReference>
<dbReference type="Pfam" id="PF13624">
    <property type="entry name" value="SurA_N_3"/>
    <property type="match status" value="1"/>
</dbReference>
<feature type="signal peptide" evidence="2">
    <location>
        <begin position="1"/>
        <end position="22"/>
    </location>
</feature>
<dbReference type="AlphaFoldDB" id="A0A6N2T9V2"/>
<dbReference type="PROSITE" id="PS51257">
    <property type="entry name" value="PROKAR_LIPOPROTEIN"/>
    <property type="match status" value="1"/>
</dbReference>
<organism evidence="4">
    <name type="scientific">uncultured Anaerotruncus sp</name>
    <dbReference type="NCBI Taxonomy" id="905011"/>
    <lineage>
        <taxon>Bacteria</taxon>
        <taxon>Bacillati</taxon>
        <taxon>Bacillota</taxon>
        <taxon>Clostridia</taxon>
        <taxon>Eubacteriales</taxon>
        <taxon>Oscillospiraceae</taxon>
        <taxon>Anaerotruncus</taxon>
        <taxon>environmental samples</taxon>
    </lineage>
</organism>
<evidence type="ECO:0000256" key="1">
    <source>
        <dbReference type="PROSITE-ProRule" id="PRU00278"/>
    </source>
</evidence>
<dbReference type="Gene3D" id="3.10.50.40">
    <property type="match status" value="1"/>
</dbReference>
<evidence type="ECO:0000259" key="3">
    <source>
        <dbReference type="PROSITE" id="PS50198"/>
    </source>
</evidence>
<dbReference type="EC" id="5.2.1.8" evidence="4"/>
<evidence type="ECO:0000313" key="4">
    <source>
        <dbReference type="EMBL" id="VYT02534.1"/>
    </source>
</evidence>
<feature type="domain" description="PpiC" evidence="3">
    <location>
        <begin position="188"/>
        <end position="289"/>
    </location>
</feature>
<protein>
    <submittedName>
        <fullName evidence="4">Foldase protein PrsA 1</fullName>
        <ecNumber evidence="4">5.2.1.8</ecNumber>
    </submittedName>
</protein>
<gene>
    <name evidence="4" type="primary">prsA1</name>
    <name evidence="4" type="ORF">AULFYP135_01339</name>
</gene>
<proteinExistence type="predicted"/>
<dbReference type="GO" id="GO:0003755">
    <property type="term" value="F:peptidyl-prolyl cis-trans isomerase activity"/>
    <property type="evidence" value="ECO:0007669"/>
    <property type="project" value="UniProtKB-KW"/>
</dbReference>
<keyword evidence="1" id="KW-0697">Rotamase</keyword>
<dbReference type="InterPro" id="IPR046357">
    <property type="entry name" value="PPIase_dom_sf"/>
</dbReference>
<dbReference type="SUPFAM" id="SSF109998">
    <property type="entry name" value="Triger factor/SurA peptide-binding domain-like"/>
    <property type="match status" value="1"/>
</dbReference>
<dbReference type="PANTHER" id="PTHR47245">
    <property type="entry name" value="PEPTIDYLPROLYL ISOMERASE"/>
    <property type="match status" value="1"/>
</dbReference>
<name>A0A6N2T9V2_9FIRM</name>
<reference evidence="4" key="1">
    <citation type="submission" date="2019-11" db="EMBL/GenBank/DDBJ databases">
        <authorList>
            <person name="Feng L."/>
        </authorList>
    </citation>
    <scope>NUCLEOTIDE SEQUENCE</scope>
    <source>
        <strain evidence="4">AundefinedLFYP135</strain>
    </source>
</reference>
<sequence>MNGTKKIVTALVASAVALSLFAGCQQKTSPYLVVDGKEVAVPYVLKIGDEKISMEEYRYYYLNTKAQAEMYMGSDIWETVPEMADNLKATSESMIRQSRAIRKLAADNNVSLDDEDQKTIDERLASNKESAGGEEGYQEALTSMYLTEPLLREFIGDDILLTKTEEALYGPGGSEEITDQDVTDYILGNYVRAKHVLINKSETGDAAENAAAKQKAQNVLAQAKNGADFDELIKQYGQDPGTEVYPDGYVFTKGEMVEEFETAAFELAENGISDVVETTYGYHVLLRLPITDEYIAENKDTYRQSMMDEKITPLLEEVYDSLTVETWEKYDTITPETVK</sequence>
<dbReference type="EMBL" id="CACRSL010000003">
    <property type="protein sequence ID" value="VYT02534.1"/>
    <property type="molecule type" value="Genomic_DNA"/>
</dbReference>